<keyword evidence="1" id="KW-0812">Transmembrane</keyword>
<feature type="domain" description="Acyltransferase 3" evidence="2">
    <location>
        <begin position="10"/>
        <end position="294"/>
    </location>
</feature>
<feature type="transmembrane region" description="Helical" evidence="1">
    <location>
        <begin position="247"/>
        <end position="270"/>
    </location>
</feature>
<dbReference type="GO" id="GO:0016020">
    <property type="term" value="C:membrane"/>
    <property type="evidence" value="ECO:0007669"/>
    <property type="project" value="TreeGrafter"/>
</dbReference>
<keyword evidence="1" id="KW-0472">Membrane</keyword>
<evidence type="ECO:0000313" key="4">
    <source>
        <dbReference type="Proteomes" id="UP001247307"/>
    </source>
</evidence>
<gene>
    <name evidence="3" type="ORF">J2S35_000350</name>
</gene>
<organism evidence="3 4">
    <name type="scientific">Falsarthrobacter nasiphocae</name>
    <dbReference type="NCBI Taxonomy" id="189863"/>
    <lineage>
        <taxon>Bacteria</taxon>
        <taxon>Bacillati</taxon>
        <taxon>Actinomycetota</taxon>
        <taxon>Actinomycetes</taxon>
        <taxon>Micrococcales</taxon>
        <taxon>Micrococcaceae</taxon>
        <taxon>Falsarthrobacter</taxon>
    </lineage>
</organism>
<dbReference type="InterPro" id="IPR002656">
    <property type="entry name" value="Acyl_transf_3_dom"/>
</dbReference>
<dbReference type="PANTHER" id="PTHR23028">
    <property type="entry name" value="ACETYLTRANSFERASE"/>
    <property type="match status" value="1"/>
</dbReference>
<feature type="transmembrane region" description="Helical" evidence="1">
    <location>
        <begin position="149"/>
        <end position="167"/>
    </location>
</feature>
<proteinExistence type="predicted"/>
<name>A0AAE3YFU4_9MICC</name>
<feature type="transmembrane region" description="Helical" evidence="1">
    <location>
        <begin position="214"/>
        <end position="235"/>
    </location>
</feature>
<keyword evidence="4" id="KW-1185">Reference proteome</keyword>
<dbReference type="EMBL" id="JAVDUI010000001">
    <property type="protein sequence ID" value="MDR6891410.1"/>
    <property type="molecule type" value="Genomic_DNA"/>
</dbReference>
<dbReference type="InterPro" id="IPR050879">
    <property type="entry name" value="Acyltransferase_3"/>
</dbReference>
<evidence type="ECO:0000313" key="3">
    <source>
        <dbReference type="EMBL" id="MDR6891410.1"/>
    </source>
</evidence>
<dbReference type="PANTHER" id="PTHR23028:SF53">
    <property type="entry name" value="ACYL_TRANSF_3 DOMAIN-CONTAINING PROTEIN"/>
    <property type="match status" value="1"/>
</dbReference>
<dbReference type="Proteomes" id="UP001247307">
    <property type="component" value="Unassembled WGS sequence"/>
</dbReference>
<dbReference type="RefSeq" id="WP_309849170.1">
    <property type="nucleotide sequence ID" value="NZ_BAAAIU010000024.1"/>
</dbReference>
<evidence type="ECO:0000259" key="2">
    <source>
        <dbReference type="Pfam" id="PF01757"/>
    </source>
</evidence>
<dbReference type="Pfam" id="PF01757">
    <property type="entry name" value="Acyl_transf_3"/>
    <property type="match status" value="1"/>
</dbReference>
<protein>
    <submittedName>
        <fullName evidence="3">Peptidoglycan/LPS O-acetylase OafA/YrhL</fullName>
    </submittedName>
</protein>
<sequence>MSSHSALRLDIQALRAFAVASVVMGHVWPYRLTGGYVGVDVFFVISGFLITSHLAKELDERGRIDLPAFYARRVRRLLPAALLVLAASMLLVWAFLPVSAWERNAQEVTGAALFAENWILAHNAVDYSASQANATVAQHYWSLSVEEQFYLLWPLFIWGLVAGAAFLHKRRGGMLRPRSETWINTNRGLYAAAGLGILITLPLSQFWVESTPQAAYFLTPGRLWEFAVGALVAALARAAARTRPVRVGAPLQGAVSLAGWGVLAAVSFLYSEETDFPGYAAVLPVAATALLILAGSV</sequence>
<keyword evidence="1" id="KW-1133">Transmembrane helix</keyword>
<feature type="transmembrane region" description="Helical" evidence="1">
    <location>
        <begin position="36"/>
        <end position="55"/>
    </location>
</feature>
<evidence type="ECO:0000256" key="1">
    <source>
        <dbReference type="SAM" id="Phobius"/>
    </source>
</evidence>
<dbReference type="AlphaFoldDB" id="A0AAE3YFU4"/>
<feature type="transmembrane region" description="Helical" evidence="1">
    <location>
        <begin position="276"/>
        <end position="294"/>
    </location>
</feature>
<dbReference type="GO" id="GO:0009103">
    <property type="term" value="P:lipopolysaccharide biosynthetic process"/>
    <property type="evidence" value="ECO:0007669"/>
    <property type="project" value="TreeGrafter"/>
</dbReference>
<dbReference type="GO" id="GO:0016747">
    <property type="term" value="F:acyltransferase activity, transferring groups other than amino-acyl groups"/>
    <property type="evidence" value="ECO:0007669"/>
    <property type="project" value="InterPro"/>
</dbReference>
<feature type="transmembrane region" description="Helical" evidence="1">
    <location>
        <begin position="76"/>
        <end position="96"/>
    </location>
</feature>
<reference evidence="3" key="1">
    <citation type="submission" date="2023-07" db="EMBL/GenBank/DDBJ databases">
        <title>Sequencing the genomes of 1000 actinobacteria strains.</title>
        <authorList>
            <person name="Klenk H.-P."/>
        </authorList>
    </citation>
    <scope>NUCLEOTIDE SEQUENCE</scope>
    <source>
        <strain evidence="3">DSM 13988</strain>
    </source>
</reference>
<comment type="caution">
    <text evidence="3">The sequence shown here is derived from an EMBL/GenBank/DDBJ whole genome shotgun (WGS) entry which is preliminary data.</text>
</comment>
<accession>A0AAE3YFU4</accession>
<feature type="transmembrane region" description="Helical" evidence="1">
    <location>
        <begin position="188"/>
        <end position="208"/>
    </location>
</feature>